<dbReference type="GO" id="GO:0005886">
    <property type="term" value="C:plasma membrane"/>
    <property type="evidence" value="ECO:0007669"/>
    <property type="project" value="TreeGrafter"/>
</dbReference>
<evidence type="ECO:0000256" key="3">
    <source>
        <dbReference type="ARBA" id="ARBA00022692"/>
    </source>
</evidence>
<evidence type="ECO:0000313" key="7">
    <source>
        <dbReference type="EMBL" id="KAE9390891.1"/>
    </source>
</evidence>
<keyword evidence="8" id="KW-1185">Reference proteome</keyword>
<dbReference type="Proteomes" id="UP000799118">
    <property type="component" value="Unassembled WGS sequence"/>
</dbReference>
<dbReference type="GO" id="GO:0012505">
    <property type="term" value="C:endomembrane system"/>
    <property type="evidence" value="ECO:0007669"/>
    <property type="project" value="UniProtKB-SubCell"/>
</dbReference>
<dbReference type="PANTHER" id="PTHR23501">
    <property type="entry name" value="MAJOR FACILITATOR SUPERFAMILY"/>
    <property type="match status" value="1"/>
</dbReference>
<gene>
    <name evidence="7" type="ORF">BT96DRAFT_832765</name>
</gene>
<evidence type="ECO:0000313" key="8">
    <source>
        <dbReference type="Proteomes" id="UP000799118"/>
    </source>
</evidence>
<comment type="subcellular location">
    <subcellularLocation>
        <location evidence="1">Endomembrane system</location>
        <topology evidence="1">Multi-pass membrane protein</topology>
    </subcellularLocation>
</comment>
<reference evidence="7" key="1">
    <citation type="journal article" date="2019" name="Environ. Microbiol.">
        <title>Fungal ecological strategies reflected in gene transcription - a case study of two litter decomposers.</title>
        <authorList>
            <person name="Barbi F."/>
            <person name="Kohler A."/>
            <person name="Barry K."/>
            <person name="Baskaran P."/>
            <person name="Daum C."/>
            <person name="Fauchery L."/>
            <person name="Ihrmark K."/>
            <person name="Kuo A."/>
            <person name="LaButti K."/>
            <person name="Lipzen A."/>
            <person name="Morin E."/>
            <person name="Grigoriev I.V."/>
            <person name="Henrissat B."/>
            <person name="Lindahl B."/>
            <person name="Martin F."/>
        </authorList>
    </citation>
    <scope>NUCLEOTIDE SEQUENCE</scope>
    <source>
        <strain evidence="7">JB14</strain>
    </source>
</reference>
<dbReference type="AlphaFoldDB" id="A0A6A4GYP3"/>
<dbReference type="PANTHER" id="PTHR23501:SF191">
    <property type="entry name" value="VACUOLAR BASIC AMINO ACID TRANSPORTER 4"/>
    <property type="match status" value="1"/>
</dbReference>
<keyword evidence="3 6" id="KW-0812">Transmembrane</keyword>
<name>A0A6A4GYP3_9AGAR</name>
<dbReference type="GO" id="GO:0000329">
    <property type="term" value="C:fungal-type vacuole membrane"/>
    <property type="evidence" value="ECO:0007669"/>
    <property type="project" value="TreeGrafter"/>
</dbReference>
<keyword evidence="4 6" id="KW-1133">Transmembrane helix</keyword>
<proteinExistence type="predicted"/>
<evidence type="ECO:0000256" key="2">
    <source>
        <dbReference type="ARBA" id="ARBA00022448"/>
    </source>
</evidence>
<protein>
    <submittedName>
        <fullName evidence="7">Uncharacterized protein</fullName>
    </submittedName>
</protein>
<evidence type="ECO:0000256" key="5">
    <source>
        <dbReference type="ARBA" id="ARBA00023136"/>
    </source>
</evidence>
<feature type="transmembrane region" description="Helical" evidence="6">
    <location>
        <begin position="135"/>
        <end position="154"/>
    </location>
</feature>
<evidence type="ECO:0000256" key="6">
    <source>
        <dbReference type="SAM" id="Phobius"/>
    </source>
</evidence>
<evidence type="ECO:0000256" key="1">
    <source>
        <dbReference type="ARBA" id="ARBA00004127"/>
    </source>
</evidence>
<dbReference type="GO" id="GO:0015174">
    <property type="term" value="F:basic amino acid transmembrane transporter activity"/>
    <property type="evidence" value="ECO:0007669"/>
    <property type="project" value="TreeGrafter"/>
</dbReference>
<organism evidence="7 8">
    <name type="scientific">Gymnopus androsaceus JB14</name>
    <dbReference type="NCBI Taxonomy" id="1447944"/>
    <lineage>
        <taxon>Eukaryota</taxon>
        <taxon>Fungi</taxon>
        <taxon>Dikarya</taxon>
        <taxon>Basidiomycota</taxon>
        <taxon>Agaricomycotina</taxon>
        <taxon>Agaricomycetes</taxon>
        <taxon>Agaricomycetidae</taxon>
        <taxon>Agaricales</taxon>
        <taxon>Marasmiineae</taxon>
        <taxon>Omphalotaceae</taxon>
        <taxon>Gymnopus</taxon>
    </lineage>
</organism>
<dbReference type="EMBL" id="ML769642">
    <property type="protein sequence ID" value="KAE9390891.1"/>
    <property type="molecule type" value="Genomic_DNA"/>
</dbReference>
<dbReference type="OrthoDB" id="3437016at2759"/>
<sequence length="155" mass="17306">MHRTRKYKAINLTFGVLPFIAGVLIAQFPEDSGPIQSWLSISERKTPIGFGNAVVMETTLESTMDVATGFSRLFGSLGQVTGVAISSALFQTVLERELRKQIHDLDAEGVYILFSSHLQTLPVDQQQMVRHSYDVGLKAVFWFATFFTLLAYIIC</sequence>
<feature type="transmembrane region" description="Helical" evidence="6">
    <location>
        <begin position="73"/>
        <end position="94"/>
    </location>
</feature>
<accession>A0A6A4GYP3</accession>
<evidence type="ECO:0000256" key="4">
    <source>
        <dbReference type="ARBA" id="ARBA00022989"/>
    </source>
</evidence>
<feature type="transmembrane region" description="Helical" evidence="6">
    <location>
        <begin position="12"/>
        <end position="29"/>
    </location>
</feature>
<keyword evidence="5 6" id="KW-0472">Membrane</keyword>
<keyword evidence="2" id="KW-0813">Transport</keyword>